<dbReference type="InterPro" id="IPR045861">
    <property type="entry name" value="CorA_cytoplasmic_dom"/>
</dbReference>
<evidence type="ECO:0000256" key="5">
    <source>
        <dbReference type="ARBA" id="ARBA00023136"/>
    </source>
</evidence>
<evidence type="ECO:0000256" key="4">
    <source>
        <dbReference type="ARBA" id="ARBA00022989"/>
    </source>
</evidence>
<dbReference type="GO" id="GO:0046873">
    <property type="term" value="F:metal ion transmembrane transporter activity"/>
    <property type="evidence" value="ECO:0007669"/>
    <property type="project" value="InterPro"/>
</dbReference>
<keyword evidence="4 6" id="KW-1133">Transmembrane helix</keyword>
<evidence type="ECO:0000313" key="8">
    <source>
        <dbReference type="Proteomes" id="UP000285378"/>
    </source>
</evidence>
<dbReference type="GO" id="GO:0016020">
    <property type="term" value="C:membrane"/>
    <property type="evidence" value="ECO:0007669"/>
    <property type="project" value="UniProtKB-SubCell"/>
</dbReference>
<feature type="transmembrane region" description="Helical" evidence="6">
    <location>
        <begin position="281"/>
        <end position="302"/>
    </location>
</feature>
<sequence>MINSFALSHGALQRVERLDAEVMLFSNPDAAERDLLHSHFKVDEHALASALDPDEVSRIEFHPDHLFLIWKRPENYSGGGSLAFEVSSCGLLFAPGQLLVIATDDTPLHGLGTRQPLNTPLDVLLDLLFNNIHHYLGHLKVIKLVARELQQKFNASMQNQHLVQMFNLSESLIYYINALHSNGAVLTRLRNHAEKQHFGSEALGLIDDLIIENNQCYKQAEIYSTVFSGLIDARGNLMNNSMNNLLRKLTLINVVFLPLNLIASIGGMSEFSMMTAGTPWWISYPVFLAVMLLGAGGMLFGLRRLAR</sequence>
<dbReference type="OrthoDB" id="7006495at2"/>
<dbReference type="SUPFAM" id="SSF144083">
    <property type="entry name" value="Magnesium transport protein CorA, transmembrane region"/>
    <property type="match status" value="1"/>
</dbReference>
<dbReference type="InterPro" id="IPR002523">
    <property type="entry name" value="MgTranspt_CorA/ZnTranspt_ZntB"/>
</dbReference>
<dbReference type="PANTHER" id="PTHR47891:SF2">
    <property type="entry name" value="MAGNESIUM AND COBALT TRANSPORTER"/>
    <property type="match status" value="1"/>
</dbReference>
<dbReference type="PANTHER" id="PTHR47891">
    <property type="entry name" value="TRANSPORTER-RELATED"/>
    <property type="match status" value="1"/>
</dbReference>
<dbReference type="InterPro" id="IPR047199">
    <property type="entry name" value="CorA-like"/>
</dbReference>
<gene>
    <name evidence="7" type="ORF">BK670_11765</name>
</gene>
<name>A0A423MC55_PSEFL</name>
<dbReference type="InterPro" id="IPR045863">
    <property type="entry name" value="CorA_TM1_TM2"/>
</dbReference>
<dbReference type="Proteomes" id="UP000285378">
    <property type="component" value="Unassembled WGS sequence"/>
</dbReference>
<dbReference type="SUPFAM" id="SSF143865">
    <property type="entry name" value="CorA soluble domain-like"/>
    <property type="match status" value="1"/>
</dbReference>
<feature type="transmembrane region" description="Helical" evidence="6">
    <location>
        <begin position="249"/>
        <end position="269"/>
    </location>
</feature>
<evidence type="ECO:0000256" key="1">
    <source>
        <dbReference type="ARBA" id="ARBA00004141"/>
    </source>
</evidence>
<dbReference type="RefSeq" id="WP_123449992.1">
    <property type="nucleotide sequence ID" value="NZ_MOBX01000013.1"/>
</dbReference>
<keyword evidence="5 6" id="KW-0472">Membrane</keyword>
<keyword evidence="3 6" id="KW-0812">Transmembrane</keyword>
<protein>
    <submittedName>
        <fullName evidence="7">Magnesium transporter</fullName>
    </submittedName>
</protein>
<dbReference type="AlphaFoldDB" id="A0A423MC55"/>
<proteinExistence type="inferred from homology"/>
<reference evidence="7 8" key="1">
    <citation type="submission" date="2016-10" db="EMBL/GenBank/DDBJ databases">
        <title>Comparative genome analysis of multiple Pseudomonas spp. focuses on biocontrol and plant growth promoting traits.</title>
        <authorList>
            <person name="Tao X.-Y."/>
            <person name="Taylor C.G."/>
        </authorList>
    </citation>
    <scope>NUCLEOTIDE SEQUENCE [LARGE SCALE GENOMIC DNA]</scope>
    <source>
        <strain evidence="7 8">28B5</strain>
    </source>
</reference>
<dbReference type="Pfam" id="PF01544">
    <property type="entry name" value="CorA"/>
    <property type="match status" value="1"/>
</dbReference>
<comment type="caution">
    <text evidence="7">The sequence shown here is derived from an EMBL/GenBank/DDBJ whole genome shotgun (WGS) entry which is preliminary data.</text>
</comment>
<evidence type="ECO:0000256" key="2">
    <source>
        <dbReference type="ARBA" id="ARBA00009765"/>
    </source>
</evidence>
<evidence type="ECO:0000313" key="7">
    <source>
        <dbReference type="EMBL" id="RON80861.1"/>
    </source>
</evidence>
<evidence type="ECO:0000256" key="6">
    <source>
        <dbReference type="SAM" id="Phobius"/>
    </source>
</evidence>
<accession>A0A423MC55</accession>
<dbReference type="CDD" id="cd12827">
    <property type="entry name" value="EcCorA_ZntB-like_u2"/>
    <property type="match status" value="1"/>
</dbReference>
<dbReference type="EMBL" id="MOBX01000013">
    <property type="protein sequence ID" value="RON80861.1"/>
    <property type="molecule type" value="Genomic_DNA"/>
</dbReference>
<dbReference type="Gene3D" id="1.20.58.340">
    <property type="entry name" value="Magnesium transport protein CorA, transmembrane region"/>
    <property type="match status" value="2"/>
</dbReference>
<dbReference type="Gene3D" id="3.30.460.20">
    <property type="entry name" value="CorA soluble domain-like"/>
    <property type="match status" value="1"/>
</dbReference>
<evidence type="ECO:0000256" key="3">
    <source>
        <dbReference type="ARBA" id="ARBA00022692"/>
    </source>
</evidence>
<comment type="subcellular location">
    <subcellularLocation>
        <location evidence="1">Membrane</location>
        <topology evidence="1">Multi-pass membrane protein</topology>
    </subcellularLocation>
</comment>
<organism evidence="7 8">
    <name type="scientific">Pseudomonas fluorescens</name>
    <dbReference type="NCBI Taxonomy" id="294"/>
    <lineage>
        <taxon>Bacteria</taxon>
        <taxon>Pseudomonadati</taxon>
        <taxon>Pseudomonadota</taxon>
        <taxon>Gammaproteobacteria</taxon>
        <taxon>Pseudomonadales</taxon>
        <taxon>Pseudomonadaceae</taxon>
        <taxon>Pseudomonas</taxon>
    </lineage>
</organism>
<comment type="similarity">
    <text evidence="2">Belongs to the CorA metal ion transporter (MIT) (TC 1.A.35) family.</text>
</comment>